<organism evidence="3 4">
    <name type="scientific">Fusarium flagelliforme</name>
    <dbReference type="NCBI Taxonomy" id="2675880"/>
    <lineage>
        <taxon>Eukaryota</taxon>
        <taxon>Fungi</taxon>
        <taxon>Dikarya</taxon>
        <taxon>Ascomycota</taxon>
        <taxon>Pezizomycotina</taxon>
        <taxon>Sordariomycetes</taxon>
        <taxon>Hypocreomycetidae</taxon>
        <taxon>Hypocreales</taxon>
        <taxon>Nectriaceae</taxon>
        <taxon>Fusarium</taxon>
        <taxon>Fusarium incarnatum-equiseti species complex</taxon>
    </lineage>
</organism>
<evidence type="ECO:0000313" key="3">
    <source>
        <dbReference type="EMBL" id="RFN50489.1"/>
    </source>
</evidence>
<evidence type="ECO:0000256" key="1">
    <source>
        <dbReference type="SAM" id="Coils"/>
    </source>
</evidence>
<dbReference type="Proteomes" id="UP000265631">
    <property type="component" value="Unassembled WGS sequence"/>
</dbReference>
<dbReference type="AlphaFoldDB" id="A0A395MTI9"/>
<name>A0A395MTI9_9HYPO</name>
<feature type="compositionally biased region" description="Polar residues" evidence="2">
    <location>
        <begin position="24"/>
        <end position="35"/>
    </location>
</feature>
<keyword evidence="4" id="KW-1185">Reference proteome</keyword>
<feature type="compositionally biased region" description="Polar residues" evidence="2">
    <location>
        <begin position="71"/>
        <end position="90"/>
    </location>
</feature>
<evidence type="ECO:0000313" key="4">
    <source>
        <dbReference type="Proteomes" id="UP000265631"/>
    </source>
</evidence>
<gene>
    <name evidence="3" type="ORF">FIE12Z_5252</name>
</gene>
<sequence>MSSQQKRSREAEKPDKPNKKQNKGPATSNPENSTALDEELPSQDRDQTLSQGPDNSRAAPNDSPFHGKMPSNVTSSGVVHSPSGQPSPDEQVSARLDLTEQLQHSVRSDVQALQLLIASSVVNQSVISELIQRVEALEREAKSPSKEAILAGENEQLRRNIAILETQTENHAEELRLLRERTFLSHRQLEEQISSLESESSDKDN</sequence>
<feature type="region of interest" description="Disordered" evidence="2">
    <location>
        <begin position="1"/>
        <end position="92"/>
    </location>
</feature>
<keyword evidence="1" id="KW-0175">Coiled coil</keyword>
<proteinExistence type="predicted"/>
<accession>A0A395MTI9</accession>
<feature type="coiled-coil region" evidence="1">
    <location>
        <begin position="147"/>
        <end position="199"/>
    </location>
</feature>
<evidence type="ECO:0000256" key="2">
    <source>
        <dbReference type="SAM" id="MobiDB-lite"/>
    </source>
</evidence>
<dbReference type="EMBL" id="PXXK01000136">
    <property type="protein sequence ID" value="RFN50489.1"/>
    <property type="molecule type" value="Genomic_DNA"/>
</dbReference>
<feature type="compositionally biased region" description="Basic and acidic residues" evidence="2">
    <location>
        <begin position="7"/>
        <end position="18"/>
    </location>
</feature>
<reference evidence="3 4" key="1">
    <citation type="journal article" date="2018" name="PLoS Pathog.">
        <title>Evolution of structural diversity of trichothecenes, a family of toxins produced by plant pathogenic and entomopathogenic fungi.</title>
        <authorList>
            <person name="Proctor R.H."/>
            <person name="McCormick S.P."/>
            <person name="Kim H.S."/>
            <person name="Cardoza R.E."/>
            <person name="Stanley A.M."/>
            <person name="Lindo L."/>
            <person name="Kelly A."/>
            <person name="Brown D.W."/>
            <person name="Lee T."/>
            <person name="Vaughan M.M."/>
            <person name="Alexander N.J."/>
            <person name="Busman M."/>
            <person name="Gutierrez S."/>
        </authorList>
    </citation>
    <scope>NUCLEOTIDE SEQUENCE [LARGE SCALE GENOMIC DNA]</scope>
    <source>
        <strain evidence="3 4">NRRL 13405</strain>
    </source>
</reference>
<protein>
    <submittedName>
        <fullName evidence="3">Uncharacterized protein</fullName>
    </submittedName>
</protein>
<comment type="caution">
    <text evidence="3">The sequence shown here is derived from an EMBL/GenBank/DDBJ whole genome shotgun (WGS) entry which is preliminary data.</text>
</comment>